<evidence type="ECO:0000313" key="3">
    <source>
        <dbReference type="Proteomes" id="UP000011115"/>
    </source>
</evidence>
<dbReference type="Proteomes" id="UP000011115">
    <property type="component" value="Unassembled WGS sequence"/>
</dbReference>
<dbReference type="STRING" id="4113.M1A8P2"/>
<dbReference type="PaxDb" id="4113-PGSC0003DMT400017200"/>
<proteinExistence type="predicted"/>
<feature type="domain" description="Exosome RNA helicase MTR4-like beta-barrel" evidence="1">
    <location>
        <begin position="1"/>
        <end position="100"/>
    </location>
</feature>
<dbReference type="EnsemblPlants" id="PGSC0003DMT400017200">
    <property type="protein sequence ID" value="PGSC0003DMT400017200"/>
    <property type="gene ID" value="PGSC0003DMG400006710"/>
</dbReference>
<dbReference type="InParanoid" id="M1A8P2"/>
<dbReference type="HOGENOM" id="CLU_2230103_0_0_1"/>
<reference evidence="2" key="2">
    <citation type="submission" date="2015-06" db="UniProtKB">
        <authorList>
            <consortium name="EnsemblPlants"/>
        </authorList>
    </citation>
    <scope>IDENTIFICATION</scope>
    <source>
        <strain evidence="2">DM1-3 516 R44</strain>
    </source>
</reference>
<reference evidence="3" key="1">
    <citation type="journal article" date="2011" name="Nature">
        <title>Genome sequence and analysis of the tuber crop potato.</title>
        <authorList>
            <consortium name="The Potato Genome Sequencing Consortium"/>
        </authorList>
    </citation>
    <scope>NUCLEOTIDE SEQUENCE [LARGE SCALE GENOMIC DNA]</scope>
    <source>
        <strain evidence="3">cv. DM1-3 516 R44</strain>
    </source>
</reference>
<sequence length="106" mass="11438">GWSVVVNVVKKPPAALGSLPATLSASCAASNIVDMLLHCSLGSSENGSRPKPCPPRPGEKCEMHVVPVQLPLISSLSKLRIFVDLRPLEERQSIFLAVQENAYMQM</sequence>
<dbReference type="Gramene" id="PGSC0003DMT400017200">
    <property type="protein sequence ID" value="PGSC0003DMT400017200"/>
    <property type="gene ID" value="PGSC0003DMG400006710"/>
</dbReference>
<dbReference type="OMA" id="VQENAYM"/>
<name>M1A8P2_SOLTU</name>
<dbReference type="eggNOG" id="KOG0948">
    <property type="taxonomic scope" value="Eukaryota"/>
</dbReference>
<keyword evidence="3" id="KW-1185">Reference proteome</keyword>
<dbReference type="Gene3D" id="2.40.30.300">
    <property type="match status" value="1"/>
</dbReference>
<dbReference type="Pfam" id="PF13234">
    <property type="entry name" value="MTR4_beta-barrel"/>
    <property type="match status" value="1"/>
</dbReference>
<evidence type="ECO:0000313" key="2">
    <source>
        <dbReference type="EnsemblPlants" id="PGSC0003DMT400017200"/>
    </source>
</evidence>
<dbReference type="AlphaFoldDB" id="M1A8P2"/>
<organism evidence="2 3">
    <name type="scientific">Solanum tuberosum</name>
    <name type="common">Potato</name>
    <dbReference type="NCBI Taxonomy" id="4113"/>
    <lineage>
        <taxon>Eukaryota</taxon>
        <taxon>Viridiplantae</taxon>
        <taxon>Streptophyta</taxon>
        <taxon>Embryophyta</taxon>
        <taxon>Tracheophyta</taxon>
        <taxon>Spermatophyta</taxon>
        <taxon>Magnoliopsida</taxon>
        <taxon>eudicotyledons</taxon>
        <taxon>Gunneridae</taxon>
        <taxon>Pentapetalae</taxon>
        <taxon>asterids</taxon>
        <taxon>lamiids</taxon>
        <taxon>Solanales</taxon>
        <taxon>Solanaceae</taxon>
        <taxon>Solanoideae</taxon>
        <taxon>Solaneae</taxon>
        <taxon>Solanum</taxon>
    </lineage>
</organism>
<accession>M1A8P2</accession>
<evidence type="ECO:0000259" key="1">
    <source>
        <dbReference type="Pfam" id="PF13234"/>
    </source>
</evidence>
<dbReference type="InterPro" id="IPR025696">
    <property type="entry name" value="Beta-barrel_MTR4"/>
</dbReference>
<protein>
    <submittedName>
        <fullName evidence="2">Helicase</fullName>
    </submittedName>
</protein>